<evidence type="ECO:0000256" key="1">
    <source>
        <dbReference type="ARBA" id="ARBA00038376"/>
    </source>
</evidence>
<dbReference type="PANTHER" id="PTHR43355">
    <property type="entry name" value="FLAVIN REDUCTASE (NADPH)"/>
    <property type="match status" value="1"/>
</dbReference>
<dbReference type="Gene3D" id="3.40.50.720">
    <property type="entry name" value="NAD(P)-binding Rossmann-like Domain"/>
    <property type="match status" value="1"/>
</dbReference>
<reference evidence="3" key="2">
    <citation type="journal article" date="2022" name="Microb. Genom.">
        <title>A chromosome-scale genome assembly of the tomato pathogen Cladosporium fulvum reveals a compartmentalized genome architecture and the presence of a dispensable chromosome.</title>
        <authorList>
            <person name="Zaccaron A.Z."/>
            <person name="Chen L.H."/>
            <person name="Samaras A."/>
            <person name="Stergiopoulos I."/>
        </authorList>
    </citation>
    <scope>NUCLEOTIDE SEQUENCE</scope>
    <source>
        <strain evidence="3">Race5_Kim</strain>
    </source>
</reference>
<dbReference type="GO" id="GO:0004074">
    <property type="term" value="F:biliverdin reductase [NAD(P)H] activity"/>
    <property type="evidence" value="ECO:0007669"/>
    <property type="project" value="TreeGrafter"/>
</dbReference>
<organism evidence="3 4">
    <name type="scientific">Passalora fulva</name>
    <name type="common">Tomato leaf mold</name>
    <name type="synonym">Cladosporium fulvum</name>
    <dbReference type="NCBI Taxonomy" id="5499"/>
    <lineage>
        <taxon>Eukaryota</taxon>
        <taxon>Fungi</taxon>
        <taxon>Dikarya</taxon>
        <taxon>Ascomycota</taxon>
        <taxon>Pezizomycotina</taxon>
        <taxon>Dothideomycetes</taxon>
        <taxon>Dothideomycetidae</taxon>
        <taxon>Mycosphaerellales</taxon>
        <taxon>Mycosphaerellaceae</taxon>
        <taxon>Fulvia</taxon>
    </lineage>
</organism>
<dbReference type="OrthoDB" id="10254221at2759"/>
<dbReference type="SUPFAM" id="SSF51735">
    <property type="entry name" value="NAD(P)-binding Rossmann-fold domains"/>
    <property type="match status" value="1"/>
</dbReference>
<dbReference type="Proteomes" id="UP000756132">
    <property type="component" value="Chromosome 7"/>
</dbReference>
<protein>
    <recommendedName>
        <fullName evidence="2">NAD(P)-binding domain-containing protein</fullName>
    </recommendedName>
</protein>
<dbReference type="RefSeq" id="XP_047763943.1">
    <property type="nucleotide sequence ID" value="XM_047909262.1"/>
</dbReference>
<feature type="domain" description="NAD(P)-binding" evidence="2">
    <location>
        <begin position="7"/>
        <end position="194"/>
    </location>
</feature>
<sequence length="210" mass="23086">MHILVIGATGPSGIAFVEAALKSNHKLTLYVRTPAKVPIEIQQHGDLDIIQGTFDDDVALGRPVASGSQNQPVTRFYEDKLFPAVRKTSGSGIRRLLICGTPSVQVPEDQFSLKWYLMVWLLKTLVGDAYKEITGMGRAVFALPLDEVEWTMFRVPWLTNGEAKPVCAGMIQSEAGLLLSRKSIAVGLLQELEERKWVGKAPALCNPGWI</sequence>
<dbReference type="Pfam" id="PF13460">
    <property type="entry name" value="NAD_binding_10"/>
    <property type="match status" value="1"/>
</dbReference>
<dbReference type="AlphaFoldDB" id="A0A9Q8PBW6"/>
<evidence type="ECO:0000259" key="2">
    <source>
        <dbReference type="Pfam" id="PF13460"/>
    </source>
</evidence>
<dbReference type="GO" id="GO:0042602">
    <property type="term" value="F:riboflavin reductase (NADPH) activity"/>
    <property type="evidence" value="ECO:0007669"/>
    <property type="project" value="TreeGrafter"/>
</dbReference>
<dbReference type="InterPro" id="IPR051606">
    <property type="entry name" value="Polyketide_Oxido-like"/>
</dbReference>
<dbReference type="PANTHER" id="PTHR43355:SF2">
    <property type="entry name" value="FLAVIN REDUCTASE (NADPH)"/>
    <property type="match status" value="1"/>
</dbReference>
<proteinExistence type="inferred from homology"/>
<reference evidence="3" key="1">
    <citation type="submission" date="2021-12" db="EMBL/GenBank/DDBJ databases">
        <authorList>
            <person name="Zaccaron A."/>
            <person name="Stergiopoulos I."/>
        </authorList>
    </citation>
    <scope>NUCLEOTIDE SEQUENCE</scope>
    <source>
        <strain evidence="3">Race5_Kim</strain>
    </source>
</reference>
<evidence type="ECO:0000313" key="3">
    <source>
        <dbReference type="EMBL" id="UJO19577.1"/>
    </source>
</evidence>
<dbReference type="GeneID" id="71989992"/>
<name>A0A9Q8PBW6_PASFU</name>
<dbReference type="InterPro" id="IPR016040">
    <property type="entry name" value="NAD(P)-bd_dom"/>
</dbReference>
<accession>A0A9Q8PBW6</accession>
<evidence type="ECO:0000313" key="4">
    <source>
        <dbReference type="Proteomes" id="UP000756132"/>
    </source>
</evidence>
<dbReference type="InterPro" id="IPR036291">
    <property type="entry name" value="NAD(P)-bd_dom_sf"/>
</dbReference>
<keyword evidence="4" id="KW-1185">Reference proteome</keyword>
<dbReference type="EMBL" id="CP090169">
    <property type="protein sequence ID" value="UJO19577.1"/>
    <property type="molecule type" value="Genomic_DNA"/>
</dbReference>
<comment type="similarity">
    <text evidence="1">Belongs to the avfA family.</text>
</comment>
<gene>
    <name evidence="3" type="ORF">CLAFUR5_10114</name>
</gene>
<dbReference type="KEGG" id="ffu:CLAFUR5_10114"/>